<sequence length="252" mass="26959">MPQTIKILHFSPTGGARRVALLLAKGMAPNVREYDLCDPQAEPTVFHPDDVVLVAGPAYGGRLPAMMTGRLKKWQGNGARAVAAAVYGGRAYEDTLIELSDLLRGQGFRVMAAAALLAEHSIVHIAAGRPDEQDARQLGAFGRQIAAKLDHGSQEEPAVPGSHPYKEWSGMPAVPQVSEACTGCGLCAEKCPARAIPTGQPDTTDPSRCILCMRCVAICPQQARALPAPMLEALRGKLAPFDAERRENELFL</sequence>
<evidence type="ECO:0000256" key="4">
    <source>
        <dbReference type="ARBA" id="ARBA00023014"/>
    </source>
</evidence>
<keyword evidence="8" id="KW-1185">Reference proteome</keyword>
<dbReference type="Pfam" id="PF13187">
    <property type="entry name" value="Fer4_9"/>
    <property type="match status" value="1"/>
</dbReference>
<dbReference type="PANTHER" id="PTHR43687">
    <property type="entry name" value="ADENYLYLSULFATE REDUCTASE, BETA SUBUNIT"/>
    <property type="match status" value="1"/>
</dbReference>
<keyword evidence="2" id="KW-0479">Metal-binding</keyword>
<feature type="domain" description="Flavodoxin-like" evidence="5">
    <location>
        <begin position="5"/>
        <end position="146"/>
    </location>
</feature>
<proteinExistence type="predicted"/>
<keyword evidence="1" id="KW-0004">4Fe-4S</keyword>
<dbReference type="Proteomes" id="UP000606499">
    <property type="component" value="Unassembled WGS sequence"/>
</dbReference>
<evidence type="ECO:0000256" key="1">
    <source>
        <dbReference type="ARBA" id="ARBA00022485"/>
    </source>
</evidence>
<evidence type="ECO:0000313" key="7">
    <source>
        <dbReference type="EMBL" id="MBC5725456.1"/>
    </source>
</evidence>
<dbReference type="InterPro" id="IPR017896">
    <property type="entry name" value="4Fe4S_Fe-S-bd"/>
</dbReference>
<evidence type="ECO:0000259" key="6">
    <source>
        <dbReference type="PROSITE" id="PS51379"/>
    </source>
</evidence>
<dbReference type="EMBL" id="JACOPL010000007">
    <property type="protein sequence ID" value="MBC5725456.1"/>
    <property type="molecule type" value="Genomic_DNA"/>
</dbReference>
<evidence type="ECO:0000313" key="8">
    <source>
        <dbReference type="Proteomes" id="UP000606499"/>
    </source>
</evidence>
<dbReference type="PROSITE" id="PS00198">
    <property type="entry name" value="4FE4S_FER_1"/>
    <property type="match status" value="1"/>
</dbReference>
<dbReference type="Gene3D" id="3.30.70.20">
    <property type="match status" value="1"/>
</dbReference>
<name>A0A923LUB0_9FIRM</name>
<feature type="domain" description="4Fe-4S ferredoxin-type" evidence="6">
    <location>
        <begin position="199"/>
        <end position="229"/>
    </location>
</feature>
<keyword evidence="3" id="KW-0408">Iron</keyword>
<dbReference type="SUPFAM" id="SSF52218">
    <property type="entry name" value="Flavoproteins"/>
    <property type="match status" value="1"/>
</dbReference>
<dbReference type="PANTHER" id="PTHR43687:SF1">
    <property type="entry name" value="FERREDOXIN III"/>
    <property type="match status" value="1"/>
</dbReference>
<reference evidence="7" key="1">
    <citation type="submission" date="2020-08" db="EMBL/GenBank/DDBJ databases">
        <title>Genome public.</title>
        <authorList>
            <person name="Liu C."/>
            <person name="Sun Q."/>
        </authorList>
    </citation>
    <scope>NUCLEOTIDE SEQUENCE</scope>
    <source>
        <strain evidence="7">NSJ-28</strain>
    </source>
</reference>
<dbReference type="Gene3D" id="3.40.50.360">
    <property type="match status" value="1"/>
</dbReference>
<organism evidence="7 8">
    <name type="scientific">Agathobaculum faecis</name>
    <dbReference type="NCBI Taxonomy" id="2763013"/>
    <lineage>
        <taxon>Bacteria</taxon>
        <taxon>Bacillati</taxon>
        <taxon>Bacillota</taxon>
        <taxon>Clostridia</taxon>
        <taxon>Eubacteriales</taxon>
        <taxon>Butyricicoccaceae</taxon>
        <taxon>Agathobaculum</taxon>
    </lineage>
</organism>
<dbReference type="InterPro" id="IPR050572">
    <property type="entry name" value="Fe-S_Ferredoxin"/>
</dbReference>
<dbReference type="GO" id="GO:0016651">
    <property type="term" value="F:oxidoreductase activity, acting on NAD(P)H"/>
    <property type="evidence" value="ECO:0007669"/>
    <property type="project" value="UniProtKB-ARBA"/>
</dbReference>
<dbReference type="GO" id="GO:0010181">
    <property type="term" value="F:FMN binding"/>
    <property type="evidence" value="ECO:0007669"/>
    <property type="project" value="InterPro"/>
</dbReference>
<protein>
    <submittedName>
        <fullName evidence="7">4Fe-4S binding protein</fullName>
    </submittedName>
</protein>
<accession>A0A923LUB0</accession>
<dbReference type="PROSITE" id="PS50902">
    <property type="entry name" value="FLAVODOXIN_LIKE"/>
    <property type="match status" value="1"/>
</dbReference>
<comment type="caution">
    <text evidence="7">The sequence shown here is derived from an EMBL/GenBank/DDBJ whole genome shotgun (WGS) entry which is preliminary data.</text>
</comment>
<gene>
    <name evidence="7" type="ORF">H8S45_08305</name>
</gene>
<dbReference type="GO" id="GO:0046872">
    <property type="term" value="F:metal ion binding"/>
    <property type="evidence" value="ECO:0007669"/>
    <property type="project" value="UniProtKB-KW"/>
</dbReference>
<dbReference type="InterPro" id="IPR017900">
    <property type="entry name" value="4Fe4S_Fe_S_CS"/>
</dbReference>
<dbReference type="InterPro" id="IPR008254">
    <property type="entry name" value="Flavodoxin/NO_synth"/>
</dbReference>
<evidence type="ECO:0000256" key="3">
    <source>
        <dbReference type="ARBA" id="ARBA00023004"/>
    </source>
</evidence>
<evidence type="ECO:0000256" key="2">
    <source>
        <dbReference type="ARBA" id="ARBA00022723"/>
    </source>
</evidence>
<dbReference type="RefSeq" id="WP_054327549.1">
    <property type="nucleotide sequence ID" value="NZ_JACOPL010000007.1"/>
</dbReference>
<feature type="domain" description="4Fe-4S ferredoxin-type" evidence="6">
    <location>
        <begin position="173"/>
        <end position="196"/>
    </location>
</feature>
<dbReference type="InterPro" id="IPR029039">
    <property type="entry name" value="Flavoprotein-like_sf"/>
</dbReference>
<keyword evidence="4" id="KW-0411">Iron-sulfur</keyword>
<dbReference type="PROSITE" id="PS51379">
    <property type="entry name" value="4FE4S_FER_2"/>
    <property type="match status" value="2"/>
</dbReference>
<dbReference type="GO" id="GO:0051539">
    <property type="term" value="F:4 iron, 4 sulfur cluster binding"/>
    <property type="evidence" value="ECO:0007669"/>
    <property type="project" value="UniProtKB-KW"/>
</dbReference>
<evidence type="ECO:0000259" key="5">
    <source>
        <dbReference type="PROSITE" id="PS50902"/>
    </source>
</evidence>
<dbReference type="SUPFAM" id="SSF54862">
    <property type="entry name" value="4Fe-4S ferredoxins"/>
    <property type="match status" value="1"/>
</dbReference>
<dbReference type="AlphaFoldDB" id="A0A923LUB0"/>